<accession>A0A2S8IQ07</accession>
<feature type="compositionally biased region" description="Polar residues" evidence="1">
    <location>
        <begin position="1"/>
        <end position="13"/>
    </location>
</feature>
<dbReference type="RefSeq" id="WP_105391546.1">
    <property type="nucleotide sequence ID" value="NZ_PUIQ01000022.1"/>
</dbReference>
<dbReference type="AlphaFoldDB" id="A0A2S8IQ07"/>
<evidence type="ECO:0000313" key="2">
    <source>
        <dbReference type="EMBL" id="PQP16864.1"/>
    </source>
</evidence>
<sequence length="80" mass="8565">MNAGSNVRQTKGTASADERRGGGQRTVTPTRTRVRAAKRGETRRSRERDAKGTVTAGHGDNAGAPLWEDDGGTMPPDEWS</sequence>
<dbReference type="EMBL" id="PUIQ01000022">
    <property type="protein sequence ID" value="PQP16864.1"/>
    <property type="molecule type" value="Genomic_DNA"/>
</dbReference>
<dbReference type="Proteomes" id="UP000238206">
    <property type="component" value="Unassembled WGS sequence"/>
</dbReference>
<proteinExistence type="predicted"/>
<feature type="compositionally biased region" description="Basic and acidic residues" evidence="1">
    <location>
        <begin position="38"/>
        <end position="51"/>
    </location>
</feature>
<comment type="caution">
    <text evidence="2">The sequence shown here is derived from an EMBL/GenBank/DDBJ whole genome shotgun (WGS) entry which is preliminary data.</text>
</comment>
<feature type="region of interest" description="Disordered" evidence="1">
    <location>
        <begin position="1"/>
        <end position="80"/>
    </location>
</feature>
<name>A0A2S8IQ07_BURCE</name>
<reference evidence="2 3" key="1">
    <citation type="submission" date="2018-02" db="EMBL/GenBank/DDBJ databases">
        <title>Draft genome sequencing of Burkholderia cepacia Y14-15.</title>
        <authorList>
            <person name="Zheng B.-X."/>
        </authorList>
    </citation>
    <scope>NUCLEOTIDE SEQUENCE [LARGE SCALE GENOMIC DNA]</scope>
    <source>
        <strain evidence="2 3">Y14-15</strain>
    </source>
</reference>
<evidence type="ECO:0000313" key="3">
    <source>
        <dbReference type="Proteomes" id="UP000238206"/>
    </source>
</evidence>
<protein>
    <submittedName>
        <fullName evidence="2">Uncharacterized protein</fullName>
    </submittedName>
</protein>
<gene>
    <name evidence="2" type="ORF">C5615_18330</name>
</gene>
<organism evidence="2 3">
    <name type="scientific">Burkholderia cepacia</name>
    <name type="common">Pseudomonas cepacia</name>
    <dbReference type="NCBI Taxonomy" id="292"/>
    <lineage>
        <taxon>Bacteria</taxon>
        <taxon>Pseudomonadati</taxon>
        <taxon>Pseudomonadota</taxon>
        <taxon>Betaproteobacteria</taxon>
        <taxon>Burkholderiales</taxon>
        <taxon>Burkholderiaceae</taxon>
        <taxon>Burkholderia</taxon>
        <taxon>Burkholderia cepacia complex</taxon>
    </lineage>
</organism>
<evidence type="ECO:0000256" key="1">
    <source>
        <dbReference type="SAM" id="MobiDB-lite"/>
    </source>
</evidence>